<protein>
    <submittedName>
        <fullName evidence="3">Uncharacterized protein</fullName>
    </submittedName>
</protein>
<evidence type="ECO:0000256" key="1">
    <source>
        <dbReference type="SAM" id="MobiDB-lite"/>
    </source>
</evidence>
<evidence type="ECO:0000313" key="3">
    <source>
        <dbReference type="EMBL" id="CAB3785207.1"/>
    </source>
</evidence>
<evidence type="ECO:0000313" key="4">
    <source>
        <dbReference type="Proteomes" id="UP000494115"/>
    </source>
</evidence>
<dbReference type="EMBL" id="CADIKM010000006">
    <property type="protein sequence ID" value="CAB3785207.1"/>
    <property type="molecule type" value="Genomic_DNA"/>
</dbReference>
<keyword evidence="4" id="KW-1185">Reference proteome</keyword>
<dbReference type="AlphaFoldDB" id="A0A6S7B2Q9"/>
<gene>
    <name evidence="3" type="ORF">LMG28138_01983</name>
</gene>
<organism evidence="3 4">
    <name type="scientific">Pararobbsia alpina</name>
    <dbReference type="NCBI Taxonomy" id="621374"/>
    <lineage>
        <taxon>Bacteria</taxon>
        <taxon>Pseudomonadati</taxon>
        <taxon>Pseudomonadota</taxon>
        <taxon>Betaproteobacteria</taxon>
        <taxon>Burkholderiales</taxon>
        <taxon>Burkholderiaceae</taxon>
        <taxon>Pararobbsia</taxon>
    </lineage>
</organism>
<feature type="signal peptide" evidence="2">
    <location>
        <begin position="1"/>
        <end position="22"/>
    </location>
</feature>
<accession>A0A6S7B2Q9</accession>
<dbReference type="RefSeq" id="WP_246257189.1">
    <property type="nucleotide sequence ID" value="NZ_CADIKM010000006.1"/>
</dbReference>
<dbReference type="Proteomes" id="UP000494115">
    <property type="component" value="Unassembled WGS sequence"/>
</dbReference>
<reference evidence="3 4" key="1">
    <citation type="submission" date="2020-04" db="EMBL/GenBank/DDBJ databases">
        <authorList>
            <person name="De Canck E."/>
        </authorList>
    </citation>
    <scope>NUCLEOTIDE SEQUENCE [LARGE SCALE GENOMIC DNA]</scope>
    <source>
        <strain evidence="3 4">LMG 28138</strain>
    </source>
</reference>
<keyword evidence="2" id="KW-0732">Signal</keyword>
<proteinExistence type="predicted"/>
<feature type="region of interest" description="Disordered" evidence="1">
    <location>
        <begin position="65"/>
        <end position="104"/>
    </location>
</feature>
<sequence>MNRLKGSAISLVLALASAAALAGQYEGKPQVAAVTTSPAAVHSAPAPAVPAAVVANAPPAADKVYPPLPSLSMLPPSTGPDETPAPRGSSRRRTASATARKAEMPSVRLVVSDASHAYLDSVEHQIDQALLK</sequence>
<name>A0A6S7B2Q9_9BURK</name>
<evidence type="ECO:0000256" key="2">
    <source>
        <dbReference type="SAM" id="SignalP"/>
    </source>
</evidence>
<feature type="chain" id="PRO_5028967205" evidence="2">
    <location>
        <begin position="23"/>
        <end position="132"/>
    </location>
</feature>